<dbReference type="InterPro" id="IPR047964">
    <property type="entry name" value="EFR1-like"/>
</dbReference>
<dbReference type="Gene3D" id="3.40.50.360">
    <property type="match status" value="1"/>
</dbReference>
<reference evidence="2" key="1">
    <citation type="submission" date="2019-08" db="EMBL/GenBank/DDBJ databases">
        <authorList>
            <person name="Kucharzyk K."/>
            <person name="Murdoch R.W."/>
            <person name="Higgins S."/>
            <person name="Loffler F."/>
        </authorList>
    </citation>
    <scope>NUCLEOTIDE SEQUENCE</scope>
</reference>
<gene>
    <name evidence="2" type="ORF">SDC9_140345</name>
</gene>
<feature type="domain" description="4Fe-4S ferredoxin-type" evidence="1">
    <location>
        <begin position="180"/>
        <end position="208"/>
    </location>
</feature>
<comment type="caution">
    <text evidence="2">The sequence shown here is derived from an EMBL/GenBank/DDBJ whole genome shotgun (WGS) entry which is preliminary data.</text>
</comment>
<dbReference type="Gene3D" id="3.30.70.20">
    <property type="match status" value="1"/>
</dbReference>
<dbReference type="SUPFAM" id="SSF54862">
    <property type="entry name" value="4Fe-4S ferredoxins"/>
    <property type="match status" value="1"/>
</dbReference>
<name>A0A645DV81_9ZZZZ</name>
<dbReference type="EMBL" id="VSSQ01040047">
    <property type="protein sequence ID" value="MPM93209.1"/>
    <property type="molecule type" value="Genomic_DNA"/>
</dbReference>
<proteinExistence type="predicted"/>
<dbReference type="InterPro" id="IPR029039">
    <property type="entry name" value="Flavoprotein-like_sf"/>
</dbReference>
<evidence type="ECO:0000313" key="2">
    <source>
        <dbReference type="EMBL" id="MPM93209.1"/>
    </source>
</evidence>
<dbReference type="AlphaFoldDB" id="A0A645DV81"/>
<dbReference type="InterPro" id="IPR017900">
    <property type="entry name" value="4Fe4S_Fe_S_CS"/>
</dbReference>
<dbReference type="SUPFAM" id="SSF52218">
    <property type="entry name" value="Flavoproteins"/>
    <property type="match status" value="1"/>
</dbReference>
<sequence>MVLYFSGTGNSRLAARIVAKATGDELVSINDRLKQGDKTALHSEHPFVFVAPVYAWQLPRVVADWIRQTSFTGNRDAYFVVTMGSSCAGAGHFAQTLCQEKGLTFRGLAGVLMPENYVAMFPVPDKEAAEALLAEARPQLRRIGETIRDGASLPVTASLPQRLQSAAANPLFYRFAVGDKRFRVTEACISCGKCARRCPLNNVALEGGRPVWQGNCTHCMACICCCPVTAIEYGNRSVGKPRYDIMEDPSQEP</sequence>
<accession>A0A645DV81</accession>
<dbReference type="PROSITE" id="PS00198">
    <property type="entry name" value="4FE4S_FER_1"/>
    <property type="match status" value="1"/>
</dbReference>
<organism evidence="2">
    <name type="scientific">bioreactor metagenome</name>
    <dbReference type="NCBI Taxonomy" id="1076179"/>
    <lineage>
        <taxon>unclassified sequences</taxon>
        <taxon>metagenomes</taxon>
        <taxon>ecological metagenomes</taxon>
    </lineage>
</organism>
<dbReference type="PROSITE" id="PS51379">
    <property type="entry name" value="4FE4S_FER_2"/>
    <property type="match status" value="2"/>
</dbReference>
<dbReference type="InterPro" id="IPR017896">
    <property type="entry name" value="4Fe4S_Fe-S-bd"/>
</dbReference>
<evidence type="ECO:0000259" key="1">
    <source>
        <dbReference type="PROSITE" id="PS51379"/>
    </source>
</evidence>
<dbReference type="NCBIfam" id="NF038196">
    <property type="entry name" value="ferrodoxin_EFR1"/>
    <property type="match status" value="1"/>
</dbReference>
<protein>
    <recommendedName>
        <fullName evidence="1">4Fe-4S ferredoxin-type domain-containing protein</fullName>
    </recommendedName>
</protein>
<feature type="domain" description="4Fe-4S ferredoxin-type" evidence="1">
    <location>
        <begin position="213"/>
        <end position="236"/>
    </location>
</feature>